<dbReference type="EMBL" id="CM003528">
    <property type="protein sequence ID" value="RCV04589.1"/>
    <property type="molecule type" value="Genomic_DNA"/>
</dbReference>
<evidence type="ECO:0000256" key="2">
    <source>
        <dbReference type="SAM" id="Phobius"/>
    </source>
</evidence>
<dbReference type="PANTHER" id="PTHR33527:SF14">
    <property type="entry name" value="OS07G0274300 PROTEIN"/>
    <property type="match status" value="1"/>
</dbReference>
<keyword evidence="1" id="KW-0694">RNA-binding</keyword>
<keyword evidence="2" id="KW-0472">Membrane</keyword>
<dbReference type="PROSITE" id="PS50102">
    <property type="entry name" value="RRM"/>
    <property type="match status" value="1"/>
</dbReference>
<dbReference type="SUPFAM" id="SSF54928">
    <property type="entry name" value="RNA-binding domain, RBD"/>
    <property type="match status" value="1"/>
</dbReference>
<accession>A0A368PG06</accession>
<evidence type="ECO:0000313" key="4">
    <source>
        <dbReference type="EMBL" id="RCV04589.1"/>
    </source>
</evidence>
<reference evidence="4" key="1">
    <citation type="journal article" date="2012" name="Nat. Biotechnol.">
        <title>Reference genome sequence of the model plant Setaria.</title>
        <authorList>
            <person name="Bennetzen J.L."/>
            <person name="Schmutz J."/>
            <person name="Wang H."/>
            <person name="Percifield R."/>
            <person name="Hawkins J."/>
            <person name="Pontaroli A.C."/>
            <person name="Estep M."/>
            <person name="Feng L."/>
            <person name="Vaughn J.N."/>
            <person name="Grimwood J."/>
            <person name="Jenkins J."/>
            <person name="Barry K."/>
            <person name="Lindquist E."/>
            <person name="Hellsten U."/>
            <person name="Deshpande S."/>
            <person name="Wang X."/>
            <person name="Wu X."/>
            <person name="Mitros T."/>
            <person name="Triplett J."/>
            <person name="Yang X."/>
            <person name="Ye C.Y."/>
            <person name="Mauro-Herrera M."/>
            <person name="Wang L."/>
            <person name="Li P."/>
            <person name="Sharma M."/>
            <person name="Sharma R."/>
            <person name="Ronald P.C."/>
            <person name="Panaud O."/>
            <person name="Kellogg E.A."/>
            <person name="Brutnell T.P."/>
            <person name="Doust A.N."/>
            <person name="Tuskan G.A."/>
            <person name="Rokhsar D."/>
            <person name="Devos K.M."/>
        </authorList>
    </citation>
    <scope>NUCLEOTIDE SEQUENCE [LARGE SCALE GENOMIC DNA]</scope>
    <source>
        <strain evidence="4">Yugu1</strain>
    </source>
</reference>
<dbReference type="InterPro" id="IPR035979">
    <property type="entry name" value="RBD_domain_sf"/>
</dbReference>
<proteinExistence type="predicted"/>
<gene>
    <name evidence="4" type="ORF">SETIT_1G012300v2</name>
</gene>
<evidence type="ECO:0000259" key="3">
    <source>
        <dbReference type="PROSITE" id="PS50102"/>
    </source>
</evidence>
<dbReference type="GO" id="GO:0003723">
    <property type="term" value="F:RNA binding"/>
    <property type="evidence" value="ECO:0007669"/>
    <property type="project" value="UniProtKB-UniRule"/>
</dbReference>
<sequence length="305" mass="35014">MASHPYLKKVRWLFSCLLFSFEIDPSLSMIIIAFWMFVQENGCVDFLECISAFDEHHILDMIAFVRNYVGVLVHLESSYSNTSSPSRKQVIDGIDFYINNICYEAVGDLLNDFEIQELIYEYAQDHDECLEEEIYTRLGLVTNLAESSSQADNTQDQGTSAHILETIEEETTSSPSTDSLGETLDALGIIDNAKELQLQQDNIVKEERALFVISFDGYPLTRDELYDFFSWFGVIEEITIEEPSITPDLHWALITFQSTYAVISVLNEDKMFHYVINGKDVWVQRYVEAKGRHFTTNAKDLVNLE</sequence>
<protein>
    <recommendedName>
        <fullName evidence="3">RRM domain-containing protein</fullName>
    </recommendedName>
</protein>
<feature type="domain" description="RRM" evidence="3">
    <location>
        <begin position="208"/>
        <end position="288"/>
    </location>
</feature>
<reference evidence="4" key="2">
    <citation type="submission" date="2015-07" db="EMBL/GenBank/DDBJ databases">
        <authorList>
            <person name="Noorani M."/>
        </authorList>
    </citation>
    <scope>NUCLEOTIDE SEQUENCE</scope>
    <source>
        <strain evidence="4">Yugu1</strain>
    </source>
</reference>
<feature type="transmembrane region" description="Helical" evidence="2">
    <location>
        <begin position="12"/>
        <end position="38"/>
    </location>
</feature>
<dbReference type="PANTHER" id="PTHR33527">
    <property type="entry name" value="OS07G0274300 PROTEIN"/>
    <property type="match status" value="1"/>
</dbReference>
<evidence type="ECO:0000256" key="1">
    <source>
        <dbReference type="PROSITE-ProRule" id="PRU00176"/>
    </source>
</evidence>
<keyword evidence="2" id="KW-1133">Transmembrane helix</keyword>
<dbReference type="OrthoDB" id="1882251at2759"/>
<dbReference type="InterPro" id="IPR000504">
    <property type="entry name" value="RRM_dom"/>
</dbReference>
<name>A0A368PG06_SETIT</name>
<dbReference type="AlphaFoldDB" id="A0A368PG06"/>
<keyword evidence="2" id="KW-0812">Transmembrane</keyword>
<organism evidence="4">
    <name type="scientific">Setaria italica</name>
    <name type="common">Foxtail millet</name>
    <name type="synonym">Panicum italicum</name>
    <dbReference type="NCBI Taxonomy" id="4555"/>
    <lineage>
        <taxon>Eukaryota</taxon>
        <taxon>Viridiplantae</taxon>
        <taxon>Streptophyta</taxon>
        <taxon>Embryophyta</taxon>
        <taxon>Tracheophyta</taxon>
        <taxon>Spermatophyta</taxon>
        <taxon>Magnoliopsida</taxon>
        <taxon>Liliopsida</taxon>
        <taxon>Poales</taxon>
        <taxon>Poaceae</taxon>
        <taxon>PACMAD clade</taxon>
        <taxon>Panicoideae</taxon>
        <taxon>Panicodae</taxon>
        <taxon>Paniceae</taxon>
        <taxon>Cenchrinae</taxon>
        <taxon>Setaria</taxon>
    </lineage>
</organism>